<dbReference type="InterPro" id="IPR054539">
    <property type="entry name" value="Beta-prop_PDH"/>
</dbReference>
<gene>
    <name evidence="3" type="ORF">RQX22_15475</name>
</gene>
<dbReference type="InterPro" id="IPR011042">
    <property type="entry name" value="6-blade_b-propeller_TolB-like"/>
</dbReference>
<dbReference type="SUPFAM" id="SSF50952">
    <property type="entry name" value="Soluble quinoprotein glucose dehydrogenase"/>
    <property type="match status" value="1"/>
</dbReference>
<keyword evidence="1" id="KW-1133">Transmembrane helix</keyword>
<organism evidence="3 4">
    <name type="scientific">Sphingosinicella rhizophila</name>
    <dbReference type="NCBI Taxonomy" id="3050082"/>
    <lineage>
        <taxon>Bacteria</taxon>
        <taxon>Pseudomonadati</taxon>
        <taxon>Pseudomonadota</taxon>
        <taxon>Alphaproteobacteria</taxon>
        <taxon>Sphingomonadales</taxon>
        <taxon>Sphingosinicellaceae</taxon>
        <taxon>Sphingosinicella</taxon>
    </lineage>
</organism>
<accession>A0ABU3QAE8</accession>
<proteinExistence type="predicted"/>
<sequence>MIKRILIGILIILAALIAFIIAALLYLGWPDKAQIAFNDATGQNPRITAPREQAIPTINVAEAIGWQDGAMPQPADGLQVMTFAAGLEHPRWLYRLPNGDILVAESNSPARGGGGFGEWVAQKVLGKAGALVPSPNRITLLRDADGDGKAESRSTFLSGINSPFGMTLVGKDLYIANSDALVRYPYEHGQTRIDAKPETIITYPSPGHWARNVIASPDGKKLYVSVGSASNIAEGGIESEKGRALILEVDPATKTSRVFGAGLRNPNGMAFEPRSGKLWTVVNERDQLGSDLSFDYLTSVSAGDHFGWPWYYWGQHEDTRVKPANPALKSRVRTPDYSLGPHTAPLGLSFAADTKLGPAFANGAFIGLHGSWNRKPLSGYKVVYVPFGADGRPAAGAKMVDVLTGFLSDEEKAQGRPVGVITDRNGALLVADDVGNTIWRVSAKAQPAAAPAPAR</sequence>
<evidence type="ECO:0000313" key="4">
    <source>
        <dbReference type="Proteomes" id="UP001259572"/>
    </source>
</evidence>
<protein>
    <submittedName>
        <fullName evidence="3">Sorbosone dehydrogenase family protein</fullName>
    </submittedName>
</protein>
<dbReference type="Pfam" id="PF22807">
    <property type="entry name" value="TrAA12"/>
    <property type="match status" value="2"/>
</dbReference>
<comment type="caution">
    <text evidence="3">The sequence shown here is derived from an EMBL/GenBank/DDBJ whole genome shotgun (WGS) entry which is preliminary data.</text>
</comment>
<keyword evidence="4" id="KW-1185">Reference proteome</keyword>
<feature type="domain" description="Pyrroloquinoline quinone-dependent pyranose dehydrogenase beta-propeller" evidence="2">
    <location>
        <begin position="161"/>
        <end position="289"/>
    </location>
</feature>
<evidence type="ECO:0000259" key="2">
    <source>
        <dbReference type="Pfam" id="PF22807"/>
    </source>
</evidence>
<dbReference type="RefSeq" id="WP_315727460.1">
    <property type="nucleotide sequence ID" value="NZ_JAVUPU010000008.1"/>
</dbReference>
<dbReference type="EMBL" id="JAVUPU010000008">
    <property type="protein sequence ID" value="MDT9600359.1"/>
    <property type="molecule type" value="Genomic_DNA"/>
</dbReference>
<keyword evidence="1" id="KW-0472">Membrane</keyword>
<reference evidence="3 4" key="1">
    <citation type="submission" date="2023-05" db="EMBL/GenBank/DDBJ databases">
        <authorList>
            <person name="Guo Y."/>
        </authorList>
    </citation>
    <scope>NUCLEOTIDE SEQUENCE [LARGE SCALE GENOMIC DNA]</scope>
    <source>
        <strain evidence="3 4">GR2756</strain>
    </source>
</reference>
<evidence type="ECO:0000256" key="1">
    <source>
        <dbReference type="SAM" id="Phobius"/>
    </source>
</evidence>
<dbReference type="Proteomes" id="UP001259572">
    <property type="component" value="Unassembled WGS sequence"/>
</dbReference>
<dbReference type="PANTHER" id="PTHR33546">
    <property type="entry name" value="LARGE, MULTIFUNCTIONAL SECRETED PROTEIN-RELATED"/>
    <property type="match status" value="1"/>
</dbReference>
<feature type="transmembrane region" description="Helical" evidence="1">
    <location>
        <begin position="7"/>
        <end position="29"/>
    </location>
</feature>
<feature type="domain" description="Pyrroloquinoline quinone-dependent pyranose dehydrogenase beta-propeller" evidence="2">
    <location>
        <begin position="330"/>
        <end position="442"/>
    </location>
</feature>
<dbReference type="Gene3D" id="2.120.10.30">
    <property type="entry name" value="TolB, C-terminal domain"/>
    <property type="match status" value="1"/>
</dbReference>
<evidence type="ECO:0000313" key="3">
    <source>
        <dbReference type="EMBL" id="MDT9600359.1"/>
    </source>
</evidence>
<name>A0ABU3QAE8_9SPHN</name>
<dbReference type="PANTHER" id="PTHR33546:SF1">
    <property type="entry name" value="LARGE, MULTIFUNCTIONAL SECRETED PROTEIN"/>
    <property type="match status" value="1"/>
</dbReference>
<keyword evidence="1" id="KW-0812">Transmembrane</keyword>
<dbReference type="InterPro" id="IPR011041">
    <property type="entry name" value="Quinoprot_gluc/sorb_DH_b-prop"/>
</dbReference>